<dbReference type="PANTHER" id="PTHR13793">
    <property type="entry name" value="PHD FINGER PROTEINS"/>
    <property type="match status" value="1"/>
</dbReference>
<evidence type="ECO:0000256" key="3">
    <source>
        <dbReference type="ARBA" id="ARBA00022833"/>
    </source>
</evidence>
<dbReference type="GO" id="GO:0005634">
    <property type="term" value="C:nucleus"/>
    <property type="evidence" value="ECO:0007669"/>
    <property type="project" value="UniProtKB-ARBA"/>
</dbReference>
<dbReference type="Proteomes" id="UP000265520">
    <property type="component" value="Unassembled WGS sequence"/>
</dbReference>
<evidence type="ECO:0000256" key="2">
    <source>
        <dbReference type="ARBA" id="ARBA00022771"/>
    </source>
</evidence>
<keyword evidence="3" id="KW-0862">Zinc</keyword>
<sequence length="50" mass="5735">GALKPTDVEMLWVHVTCAWFRREVVFQDPLAMEPALGILRIPPNSFVKVR</sequence>
<keyword evidence="5" id="KW-0489">Methyltransferase</keyword>
<keyword evidence="5" id="KW-0808">Transferase</keyword>
<evidence type="ECO:0000259" key="4">
    <source>
        <dbReference type="PROSITE" id="PS51805"/>
    </source>
</evidence>
<keyword evidence="6" id="KW-1185">Reference proteome</keyword>
<evidence type="ECO:0000313" key="5">
    <source>
        <dbReference type="EMBL" id="MCI27497.1"/>
    </source>
</evidence>
<keyword evidence="2" id="KW-0863">Zinc-finger</keyword>
<dbReference type="GO" id="GO:0006357">
    <property type="term" value="P:regulation of transcription by RNA polymerase II"/>
    <property type="evidence" value="ECO:0007669"/>
    <property type="project" value="TreeGrafter"/>
</dbReference>
<dbReference type="GO" id="GO:0008168">
    <property type="term" value="F:methyltransferase activity"/>
    <property type="evidence" value="ECO:0007669"/>
    <property type="project" value="UniProtKB-KW"/>
</dbReference>
<name>A0A392QU19_9FABA</name>
<dbReference type="InterPro" id="IPR050701">
    <property type="entry name" value="Histone_Mod_Regulator"/>
</dbReference>
<dbReference type="PANTHER" id="PTHR13793:SF157">
    <property type="entry name" value="HISTONE-LYSINE N-METHYLTRANSFERASE ATX3"/>
    <property type="match status" value="1"/>
</dbReference>
<evidence type="ECO:0000313" key="6">
    <source>
        <dbReference type="Proteomes" id="UP000265520"/>
    </source>
</evidence>
<evidence type="ECO:0000256" key="1">
    <source>
        <dbReference type="ARBA" id="ARBA00022723"/>
    </source>
</evidence>
<dbReference type="InterPro" id="IPR034732">
    <property type="entry name" value="EPHD"/>
</dbReference>
<dbReference type="Pfam" id="PF13832">
    <property type="entry name" value="zf-HC5HC2H_2"/>
    <property type="match status" value="1"/>
</dbReference>
<dbReference type="AlphaFoldDB" id="A0A392QU19"/>
<feature type="domain" description="PHD-type" evidence="4">
    <location>
        <begin position="1"/>
        <end position="50"/>
    </location>
</feature>
<keyword evidence="1" id="KW-0479">Metal-binding</keyword>
<dbReference type="GO" id="GO:0008270">
    <property type="term" value="F:zinc ion binding"/>
    <property type="evidence" value="ECO:0007669"/>
    <property type="project" value="UniProtKB-KW"/>
</dbReference>
<organism evidence="5 6">
    <name type="scientific">Trifolium medium</name>
    <dbReference type="NCBI Taxonomy" id="97028"/>
    <lineage>
        <taxon>Eukaryota</taxon>
        <taxon>Viridiplantae</taxon>
        <taxon>Streptophyta</taxon>
        <taxon>Embryophyta</taxon>
        <taxon>Tracheophyta</taxon>
        <taxon>Spermatophyta</taxon>
        <taxon>Magnoliopsida</taxon>
        <taxon>eudicotyledons</taxon>
        <taxon>Gunneridae</taxon>
        <taxon>Pentapetalae</taxon>
        <taxon>rosids</taxon>
        <taxon>fabids</taxon>
        <taxon>Fabales</taxon>
        <taxon>Fabaceae</taxon>
        <taxon>Papilionoideae</taxon>
        <taxon>50 kb inversion clade</taxon>
        <taxon>NPAAA clade</taxon>
        <taxon>Hologalegina</taxon>
        <taxon>IRL clade</taxon>
        <taxon>Trifolieae</taxon>
        <taxon>Trifolium</taxon>
    </lineage>
</organism>
<dbReference type="EMBL" id="LXQA010159636">
    <property type="protein sequence ID" value="MCI27497.1"/>
    <property type="molecule type" value="Genomic_DNA"/>
</dbReference>
<proteinExistence type="predicted"/>
<reference evidence="5 6" key="1">
    <citation type="journal article" date="2018" name="Front. Plant Sci.">
        <title>Red Clover (Trifolium pratense) and Zigzag Clover (T. medium) - A Picture of Genomic Similarities and Differences.</title>
        <authorList>
            <person name="Dluhosova J."/>
            <person name="Istvanek J."/>
            <person name="Nedelnik J."/>
            <person name="Repkova J."/>
        </authorList>
    </citation>
    <scope>NUCLEOTIDE SEQUENCE [LARGE SCALE GENOMIC DNA]</scope>
    <source>
        <strain evidence="6">cv. 10/8</strain>
        <tissue evidence="5">Leaf</tissue>
    </source>
</reference>
<dbReference type="GO" id="GO:0032259">
    <property type="term" value="P:methylation"/>
    <property type="evidence" value="ECO:0007669"/>
    <property type="project" value="UniProtKB-KW"/>
</dbReference>
<accession>A0A392QU19</accession>
<dbReference type="PROSITE" id="PS51805">
    <property type="entry name" value="EPHD"/>
    <property type="match status" value="1"/>
</dbReference>
<feature type="non-terminal residue" evidence="5">
    <location>
        <position position="1"/>
    </location>
</feature>
<comment type="caution">
    <text evidence="5">The sequence shown here is derived from an EMBL/GenBank/DDBJ whole genome shotgun (WGS) entry which is preliminary data.</text>
</comment>
<protein>
    <submittedName>
        <fullName evidence="5">Histone-lysine N-methyltransferase ATX3-like</fullName>
    </submittedName>
</protein>